<reference evidence="1" key="1">
    <citation type="journal article" date="2023" name="G3 (Bethesda)">
        <title>A reference genome for the long-term kleptoplast-retaining sea slug Elysia crispata morphotype clarki.</title>
        <authorList>
            <person name="Eastman K.E."/>
            <person name="Pendleton A.L."/>
            <person name="Shaikh M.A."/>
            <person name="Suttiyut T."/>
            <person name="Ogas R."/>
            <person name="Tomko P."/>
            <person name="Gavelis G."/>
            <person name="Widhalm J.R."/>
            <person name="Wisecaver J.H."/>
        </authorList>
    </citation>
    <scope>NUCLEOTIDE SEQUENCE</scope>
    <source>
        <strain evidence="1">ECLA1</strain>
    </source>
</reference>
<protein>
    <submittedName>
        <fullName evidence="1">Uncharacterized protein</fullName>
    </submittedName>
</protein>
<name>A0AAE0YHB2_9GAST</name>
<proteinExistence type="predicted"/>
<gene>
    <name evidence="1" type="ORF">RRG08_015615</name>
</gene>
<keyword evidence="2" id="KW-1185">Reference proteome</keyword>
<accession>A0AAE0YHB2</accession>
<evidence type="ECO:0000313" key="2">
    <source>
        <dbReference type="Proteomes" id="UP001283361"/>
    </source>
</evidence>
<organism evidence="1 2">
    <name type="scientific">Elysia crispata</name>
    <name type="common">lettuce slug</name>
    <dbReference type="NCBI Taxonomy" id="231223"/>
    <lineage>
        <taxon>Eukaryota</taxon>
        <taxon>Metazoa</taxon>
        <taxon>Spiralia</taxon>
        <taxon>Lophotrochozoa</taxon>
        <taxon>Mollusca</taxon>
        <taxon>Gastropoda</taxon>
        <taxon>Heterobranchia</taxon>
        <taxon>Euthyneura</taxon>
        <taxon>Panpulmonata</taxon>
        <taxon>Sacoglossa</taxon>
        <taxon>Placobranchoidea</taxon>
        <taxon>Plakobranchidae</taxon>
        <taxon>Elysia</taxon>
    </lineage>
</organism>
<dbReference type="EMBL" id="JAWDGP010006188">
    <property type="protein sequence ID" value="KAK3745888.1"/>
    <property type="molecule type" value="Genomic_DNA"/>
</dbReference>
<sequence length="124" mass="14475">MKENLVKADYLLSKDQRQRQERQRIVVLGQNAMQSVRIVMILILAVSQVYAQKSGGHWFLLDRICKFIDVKFLPFKLQYVYGGCMQCVCWVYSPYEVLVCRMICPNWFKLAGPQLRLSPEGKLV</sequence>
<comment type="caution">
    <text evidence="1">The sequence shown here is derived from an EMBL/GenBank/DDBJ whole genome shotgun (WGS) entry which is preliminary data.</text>
</comment>
<evidence type="ECO:0000313" key="1">
    <source>
        <dbReference type="EMBL" id="KAK3745888.1"/>
    </source>
</evidence>
<dbReference type="AlphaFoldDB" id="A0AAE0YHB2"/>
<dbReference type="Proteomes" id="UP001283361">
    <property type="component" value="Unassembled WGS sequence"/>
</dbReference>